<dbReference type="EMBL" id="UINC01037763">
    <property type="protein sequence ID" value="SVB33732.1"/>
    <property type="molecule type" value="Genomic_DNA"/>
</dbReference>
<dbReference type="AlphaFoldDB" id="A0A382D6P4"/>
<sequence>LIIEDLKVEDGFFPDYFLQMQIMTAAGQRTESGQDTLVYKTHAPVWQEVSEGVFARYQNYLGMVVASKTLDGKRSGPRNAYPAGYQYVGNSQYGSWGGGGFWQFYGQYAFMSAMLGGHRVGRGDYDDYRRNRERGRPHFGPVTNGRQTFGTAGTRTQTTKPAFYQRYRQRAASGRGFTSRSSRSGGTSRFGK</sequence>
<feature type="compositionally biased region" description="Low complexity" evidence="1">
    <location>
        <begin position="170"/>
        <end position="192"/>
    </location>
</feature>
<protein>
    <submittedName>
        <fullName evidence="2">Uncharacterized protein</fullName>
    </submittedName>
</protein>
<name>A0A382D6P4_9ZZZZ</name>
<feature type="region of interest" description="Disordered" evidence="1">
    <location>
        <begin position="131"/>
        <end position="154"/>
    </location>
</feature>
<feature type="compositionally biased region" description="Low complexity" evidence="1">
    <location>
        <begin position="145"/>
        <end position="154"/>
    </location>
</feature>
<accession>A0A382D6P4</accession>
<feature type="region of interest" description="Disordered" evidence="1">
    <location>
        <begin position="168"/>
        <end position="192"/>
    </location>
</feature>
<reference evidence="2" key="1">
    <citation type="submission" date="2018-05" db="EMBL/GenBank/DDBJ databases">
        <authorList>
            <person name="Lanie J.A."/>
            <person name="Ng W.-L."/>
            <person name="Kazmierczak K.M."/>
            <person name="Andrzejewski T.M."/>
            <person name="Davidsen T.M."/>
            <person name="Wayne K.J."/>
            <person name="Tettelin H."/>
            <person name="Glass J.I."/>
            <person name="Rusch D."/>
            <person name="Podicherti R."/>
            <person name="Tsui H.-C.T."/>
            <person name="Winkler M.E."/>
        </authorList>
    </citation>
    <scope>NUCLEOTIDE SEQUENCE</scope>
</reference>
<proteinExistence type="predicted"/>
<evidence type="ECO:0000313" key="2">
    <source>
        <dbReference type="EMBL" id="SVB33732.1"/>
    </source>
</evidence>
<feature type="non-terminal residue" evidence="2">
    <location>
        <position position="1"/>
    </location>
</feature>
<gene>
    <name evidence="2" type="ORF">METZ01_LOCUS186586</name>
</gene>
<evidence type="ECO:0000256" key="1">
    <source>
        <dbReference type="SAM" id="MobiDB-lite"/>
    </source>
</evidence>
<organism evidence="2">
    <name type="scientific">marine metagenome</name>
    <dbReference type="NCBI Taxonomy" id="408172"/>
    <lineage>
        <taxon>unclassified sequences</taxon>
        <taxon>metagenomes</taxon>
        <taxon>ecological metagenomes</taxon>
    </lineage>
</organism>